<feature type="transmembrane region" description="Helical" evidence="1">
    <location>
        <begin position="157"/>
        <end position="178"/>
    </location>
</feature>
<comment type="caution">
    <text evidence="3">The sequence shown here is derived from an EMBL/GenBank/DDBJ whole genome shotgun (WGS) entry which is preliminary data.</text>
</comment>
<accession>A0ABW2IPY1</accession>
<feature type="domain" description="Acyltransferase 3" evidence="2">
    <location>
        <begin position="4"/>
        <end position="316"/>
    </location>
</feature>
<dbReference type="GO" id="GO:0016746">
    <property type="term" value="F:acyltransferase activity"/>
    <property type="evidence" value="ECO:0007669"/>
    <property type="project" value="UniProtKB-KW"/>
</dbReference>
<dbReference type="Proteomes" id="UP001596492">
    <property type="component" value="Unassembled WGS sequence"/>
</dbReference>
<proteinExistence type="predicted"/>
<keyword evidence="1" id="KW-0472">Membrane</keyword>
<evidence type="ECO:0000256" key="1">
    <source>
        <dbReference type="SAM" id="Phobius"/>
    </source>
</evidence>
<keyword evidence="4" id="KW-1185">Reference proteome</keyword>
<dbReference type="EMBL" id="JBHTBR010000009">
    <property type="protein sequence ID" value="MFC7292973.1"/>
    <property type="molecule type" value="Genomic_DNA"/>
</dbReference>
<keyword evidence="1" id="KW-0812">Transmembrane</keyword>
<keyword evidence="3" id="KW-0012">Acyltransferase</keyword>
<name>A0ABW2IPY1_9PROT</name>
<dbReference type="Pfam" id="PF01757">
    <property type="entry name" value="Acyl_transf_3"/>
    <property type="match status" value="1"/>
</dbReference>
<dbReference type="EC" id="2.3.-.-" evidence="3"/>
<dbReference type="PANTHER" id="PTHR23028">
    <property type="entry name" value="ACETYLTRANSFERASE"/>
    <property type="match status" value="1"/>
</dbReference>
<feature type="transmembrane region" description="Helical" evidence="1">
    <location>
        <begin position="125"/>
        <end position="145"/>
    </location>
</feature>
<evidence type="ECO:0000313" key="4">
    <source>
        <dbReference type="Proteomes" id="UP001596492"/>
    </source>
</evidence>
<feature type="transmembrane region" description="Helical" evidence="1">
    <location>
        <begin position="210"/>
        <end position="227"/>
    </location>
</feature>
<feature type="transmembrane region" description="Helical" evidence="1">
    <location>
        <begin position="39"/>
        <end position="61"/>
    </location>
</feature>
<dbReference type="InterPro" id="IPR050879">
    <property type="entry name" value="Acyltransferase_3"/>
</dbReference>
<organism evidence="3 4">
    <name type="scientific">Hirschia litorea</name>
    <dbReference type="NCBI Taxonomy" id="1199156"/>
    <lineage>
        <taxon>Bacteria</taxon>
        <taxon>Pseudomonadati</taxon>
        <taxon>Pseudomonadota</taxon>
        <taxon>Alphaproteobacteria</taxon>
        <taxon>Hyphomonadales</taxon>
        <taxon>Hyphomonadaceae</taxon>
        <taxon>Hirschia</taxon>
    </lineage>
</organism>
<gene>
    <name evidence="3" type="ORF">ACFQS8_15235</name>
</gene>
<dbReference type="PANTHER" id="PTHR23028:SF131">
    <property type="entry name" value="BLR2367 PROTEIN"/>
    <property type="match status" value="1"/>
</dbReference>
<sequence>MFYIIHILRGIAALLVAGFHLNAASDSEGYATPIFDMFAYGAVGVDIFFVISGFVIFLSASRSKSWVASDFLVKRFFRIYPIYWLFLGVFLALSMGLFLATGDASKLPTSEVLLKSFLLWPSDTYAISIAWTLTIEMTFYLLFCLCYQGKTASLGPVWRVLGVWSGLSVFCSLLGWNIGGLSTLFHPAVPELVLGVIIAKLYLSGVSAGAIPASIVGAIGLIAALMIDYEAGYASWRAVWVGLPAALFIYGTLGIERRLGREMRLFGDASFVLYLLHIPAFLVIGFLVEKGLGYNIYSSDLSMGLVLVVVMCGAFLAHLIIEKPYQNWYRGFLAKRKVQGPNAKATLKTSDR</sequence>
<evidence type="ECO:0000313" key="3">
    <source>
        <dbReference type="EMBL" id="MFC7292973.1"/>
    </source>
</evidence>
<protein>
    <submittedName>
        <fullName evidence="3">Acyltransferase family protein</fullName>
        <ecNumber evidence="3">2.3.-.-</ecNumber>
    </submittedName>
</protein>
<dbReference type="InterPro" id="IPR002656">
    <property type="entry name" value="Acyl_transf_3_dom"/>
</dbReference>
<feature type="transmembrane region" description="Helical" evidence="1">
    <location>
        <begin position="82"/>
        <end position="105"/>
    </location>
</feature>
<evidence type="ECO:0000259" key="2">
    <source>
        <dbReference type="Pfam" id="PF01757"/>
    </source>
</evidence>
<feature type="transmembrane region" description="Helical" evidence="1">
    <location>
        <begin position="300"/>
        <end position="321"/>
    </location>
</feature>
<reference evidence="4" key="1">
    <citation type="journal article" date="2019" name="Int. J. Syst. Evol. Microbiol.">
        <title>The Global Catalogue of Microorganisms (GCM) 10K type strain sequencing project: providing services to taxonomists for standard genome sequencing and annotation.</title>
        <authorList>
            <consortium name="The Broad Institute Genomics Platform"/>
            <consortium name="The Broad Institute Genome Sequencing Center for Infectious Disease"/>
            <person name="Wu L."/>
            <person name="Ma J."/>
        </authorList>
    </citation>
    <scope>NUCLEOTIDE SEQUENCE [LARGE SCALE GENOMIC DNA]</scope>
    <source>
        <strain evidence="4">CCUG 51308</strain>
    </source>
</reference>
<keyword evidence="3" id="KW-0808">Transferase</keyword>
<feature type="transmembrane region" description="Helical" evidence="1">
    <location>
        <begin position="184"/>
        <end position="203"/>
    </location>
</feature>
<keyword evidence="1" id="KW-1133">Transmembrane helix</keyword>
<feature type="transmembrane region" description="Helical" evidence="1">
    <location>
        <begin position="265"/>
        <end position="288"/>
    </location>
</feature>
<dbReference type="RefSeq" id="WP_382168961.1">
    <property type="nucleotide sequence ID" value="NZ_JBHTBR010000009.1"/>
</dbReference>
<feature type="transmembrane region" description="Helical" evidence="1">
    <location>
        <begin position="233"/>
        <end position="253"/>
    </location>
</feature>